<keyword evidence="1" id="KW-0678">Repressor</keyword>
<dbReference type="Pfam" id="PF00440">
    <property type="entry name" value="TetR_N"/>
    <property type="match status" value="1"/>
</dbReference>
<dbReference type="InterPro" id="IPR003012">
    <property type="entry name" value="Tet_transcr_reg_TetR"/>
</dbReference>
<organism evidence="7 8">
    <name type="scientific">Promicromonospora kroppenstedtii</name>
    <dbReference type="NCBI Taxonomy" id="440482"/>
    <lineage>
        <taxon>Bacteria</taxon>
        <taxon>Bacillati</taxon>
        <taxon>Actinomycetota</taxon>
        <taxon>Actinomycetes</taxon>
        <taxon>Micrococcales</taxon>
        <taxon>Promicromonosporaceae</taxon>
        <taxon>Promicromonospora</taxon>
    </lineage>
</organism>
<keyword evidence="8" id="KW-1185">Reference proteome</keyword>
<dbReference type="EMBL" id="JBIRYI010000013">
    <property type="protein sequence ID" value="MFI2489257.1"/>
    <property type="molecule type" value="Genomic_DNA"/>
</dbReference>
<reference evidence="7 8" key="1">
    <citation type="submission" date="2024-10" db="EMBL/GenBank/DDBJ databases">
        <title>The Natural Products Discovery Center: Release of the First 8490 Sequenced Strains for Exploring Actinobacteria Biosynthetic Diversity.</title>
        <authorList>
            <person name="Kalkreuter E."/>
            <person name="Kautsar S.A."/>
            <person name="Yang D."/>
            <person name="Bader C.D."/>
            <person name="Teijaro C.N."/>
            <person name="Fluegel L."/>
            <person name="Davis C.M."/>
            <person name="Simpson J.R."/>
            <person name="Lauterbach L."/>
            <person name="Steele A.D."/>
            <person name="Gui C."/>
            <person name="Meng S."/>
            <person name="Li G."/>
            <person name="Viehrig K."/>
            <person name="Ye F."/>
            <person name="Su P."/>
            <person name="Kiefer A.F."/>
            <person name="Nichols A."/>
            <person name="Cepeda A.J."/>
            <person name="Yan W."/>
            <person name="Fan B."/>
            <person name="Jiang Y."/>
            <person name="Adhikari A."/>
            <person name="Zheng C.-J."/>
            <person name="Schuster L."/>
            <person name="Cowan T.M."/>
            <person name="Smanski M.J."/>
            <person name="Chevrette M.G."/>
            <person name="De Carvalho L.P.S."/>
            <person name="Shen B."/>
        </authorList>
    </citation>
    <scope>NUCLEOTIDE SEQUENCE [LARGE SCALE GENOMIC DNA]</scope>
    <source>
        <strain evidence="7 8">NPDC019481</strain>
    </source>
</reference>
<protein>
    <submittedName>
        <fullName evidence="7">TetR family transcriptional regulator</fullName>
    </submittedName>
</protein>
<evidence type="ECO:0000256" key="5">
    <source>
        <dbReference type="PROSITE-ProRule" id="PRU00335"/>
    </source>
</evidence>
<dbReference type="RefSeq" id="WP_397406351.1">
    <property type="nucleotide sequence ID" value="NZ_JBIRYI010000013.1"/>
</dbReference>
<evidence type="ECO:0000313" key="8">
    <source>
        <dbReference type="Proteomes" id="UP001611580"/>
    </source>
</evidence>
<dbReference type="PRINTS" id="PR00400">
    <property type="entry name" value="TETREPRESSOR"/>
</dbReference>
<accession>A0ABW7XP01</accession>
<dbReference type="SUPFAM" id="SSF46689">
    <property type="entry name" value="Homeodomain-like"/>
    <property type="match status" value="1"/>
</dbReference>
<dbReference type="PROSITE" id="PS50977">
    <property type="entry name" value="HTH_TETR_2"/>
    <property type="match status" value="1"/>
</dbReference>
<dbReference type="InterPro" id="IPR050109">
    <property type="entry name" value="HTH-type_TetR-like_transc_reg"/>
</dbReference>
<evidence type="ECO:0000313" key="7">
    <source>
        <dbReference type="EMBL" id="MFI2489257.1"/>
    </source>
</evidence>
<dbReference type="PANTHER" id="PTHR30055:SF151">
    <property type="entry name" value="TRANSCRIPTIONAL REGULATORY PROTEIN"/>
    <property type="match status" value="1"/>
</dbReference>
<dbReference type="Gene3D" id="1.10.10.60">
    <property type="entry name" value="Homeodomain-like"/>
    <property type="match status" value="1"/>
</dbReference>
<keyword evidence="2" id="KW-0805">Transcription regulation</keyword>
<evidence type="ECO:0000256" key="3">
    <source>
        <dbReference type="ARBA" id="ARBA00023125"/>
    </source>
</evidence>
<name>A0ABW7XP01_9MICO</name>
<dbReference type="SUPFAM" id="SSF48498">
    <property type="entry name" value="Tetracyclin repressor-like, C-terminal domain"/>
    <property type="match status" value="1"/>
</dbReference>
<comment type="caution">
    <text evidence="7">The sequence shown here is derived from an EMBL/GenBank/DDBJ whole genome shotgun (WGS) entry which is preliminary data.</text>
</comment>
<dbReference type="InterPro" id="IPR004111">
    <property type="entry name" value="Repressor_TetR_C"/>
</dbReference>
<dbReference type="PANTHER" id="PTHR30055">
    <property type="entry name" value="HTH-TYPE TRANSCRIPTIONAL REGULATOR RUTR"/>
    <property type="match status" value="1"/>
</dbReference>
<sequence length="210" mass="22547">MSAPASGRRHSRDDVSRTALRLLDEYGLPDLTMRAIATSLDVQVSALYWHFPNKQSLLAAVSARILGPMDQVDVEDLPTSDVVRLLGGRLRECLLAYRDGAELVSSSLALGLVDSPVQSQLMRATRRDGVPDPLALVAAETVMHYVVGFTFHEQQRLSADALGLLDTETSLSPDAVSAPPEAGADFAEALTMIADGLDAAVRRHTARAGR</sequence>
<evidence type="ECO:0000256" key="1">
    <source>
        <dbReference type="ARBA" id="ARBA00022491"/>
    </source>
</evidence>
<evidence type="ECO:0000259" key="6">
    <source>
        <dbReference type="PROSITE" id="PS50977"/>
    </source>
</evidence>
<gene>
    <name evidence="7" type="ORF">ACH47X_20270</name>
</gene>
<dbReference type="InterPro" id="IPR009057">
    <property type="entry name" value="Homeodomain-like_sf"/>
</dbReference>
<evidence type="ECO:0000256" key="4">
    <source>
        <dbReference type="ARBA" id="ARBA00023163"/>
    </source>
</evidence>
<feature type="DNA-binding region" description="H-T-H motif" evidence="5">
    <location>
        <begin position="32"/>
        <end position="51"/>
    </location>
</feature>
<keyword evidence="3 5" id="KW-0238">DNA-binding</keyword>
<dbReference type="InterPro" id="IPR036271">
    <property type="entry name" value="Tet_transcr_reg_TetR-rel_C_sf"/>
</dbReference>
<proteinExistence type="predicted"/>
<dbReference type="Pfam" id="PF02909">
    <property type="entry name" value="TetR_C_1"/>
    <property type="match status" value="1"/>
</dbReference>
<dbReference type="PRINTS" id="PR00455">
    <property type="entry name" value="HTHTETR"/>
</dbReference>
<dbReference type="Gene3D" id="1.10.357.10">
    <property type="entry name" value="Tetracycline Repressor, domain 2"/>
    <property type="match status" value="1"/>
</dbReference>
<feature type="domain" description="HTH tetR-type" evidence="6">
    <location>
        <begin position="9"/>
        <end position="69"/>
    </location>
</feature>
<dbReference type="InterPro" id="IPR001647">
    <property type="entry name" value="HTH_TetR"/>
</dbReference>
<evidence type="ECO:0000256" key="2">
    <source>
        <dbReference type="ARBA" id="ARBA00023015"/>
    </source>
</evidence>
<dbReference type="Proteomes" id="UP001611580">
    <property type="component" value="Unassembled WGS sequence"/>
</dbReference>
<keyword evidence="4" id="KW-0804">Transcription</keyword>